<comment type="caution">
    <text evidence="1">The sequence shown here is derived from an EMBL/GenBank/DDBJ whole genome shotgun (WGS) entry which is preliminary data.</text>
</comment>
<evidence type="ECO:0000313" key="1">
    <source>
        <dbReference type="EMBL" id="KKO08211.1"/>
    </source>
</evidence>
<reference evidence="1" key="1">
    <citation type="journal article" date="2015" name="Nature">
        <title>Complex archaea that bridge the gap between prokaryotes and eukaryotes.</title>
        <authorList>
            <person name="Spang A."/>
            <person name="Saw J.H."/>
            <person name="Jorgensen S.L."/>
            <person name="Zaremba-Niedzwiedzka K."/>
            <person name="Martijn J."/>
            <person name="Lind A.E."/>
            <person name="van Eijk R."/>
            <person name="Schleper C."/>
            <person name="Guy L."/>
            <person name="Ettema T.J."/>
        </authorList>
    </citation>
    <scope>NUCLEOTIDE SEQUENCE</scope>
</reference>
<evidence type="ECO:0008006" key="2">
    <source>
        <dbReference type="Google" id="ProtNLM"/>
    </source>
</evidence>
<dbReference type="AlphaFoldDB" id="A0A0F9VSW9"/>
<proteinExistence type="predicted"/>
<name>A0A0F9VSW9_9ZZZZ</name>
<gene>
    <name evidence="1" type="ORF">LCGC14_0049060</name>
</gene>
<organism evidence="1">
    <name type="scientific">marine sediment metagenome</name>
    <dbReference type="NCBI Taxonomy" id="412755"/>
    <lineage>
        <taxon>unclassified sequences</taxon>
        <taxon>metagenomes</taxon>
        <taxon>ecological metagenomes</taxon>
    </lineage>
</organism>
<dbReference type="InterPro" id="IPR045508">
    <property type="entry name" value="DUF6482"/>
</dbReference>
<sequence>MDIQQLLKLATDGQIRELELLSLEGGFYILRAQWQGQCCTLLDSRGQTLRLRSSAQLRDLLSELPPSSPPLSCVLVQHVVHDEMCGARQGPIEPLRMLFSLSSGW</sequence>
<protein>
    <recommendedName>
        <fullName evidence="2">Metal ABC transporter ATPase</fullName>
    </recommendedName>
</protein>
<accession>A0A0F9VSW9</accession>
<dbReference type="Pfam" id="PF20090">
    <property type="entry name" value="DUF6482"/>
    <property type="match status" value="1"/>
</dbReference>
<dbReference type="EMBL" id="LAZR01000010">
    <property type="protein sequence ID" value="KKO08211.1"/>
    <property type="molecule type" value="Genomic_DNA"/>
</dbReference>